<gene>
    <name evidence="4" type="primary">Hb2l_1</name>
    <name evidence="4" type="ORF">PLONIG_R00577</name>
</gene>
<dbReference type="EMBL" id="VXBC01011656">
    <property type="protein sequence ID" value="NXM21506.1"/>
    <property type="molecule type" value="Genomic_DNA"/>
</dbReference>
<comment type="caution">
    <text evidence="4">The sequence shown here is derived from an EMBL/GenBank/DDBJ whole genome shotgun (WGS) entry which is preliminary data.</text>
</comment>
<dbReference type="SMART" id="SM00921">
    <property type="entry name" value="MHC_II_beta"/>
    <property type="match status" value="1"/>
</dbReference>
<dbReference type="GO" id="GO:0019882">
    <property type="term" value="P:antigen processing and presentation"/>
    <property type="evidence" value="ECO:0007669"/>
    <property type="project" value="InterPro"/>
</dbReference>
<dbReference type="SUPFAM" id="SSF54452">
    <property type="entry name" value="MHC antigen-recognition domain"/>
    <property type="match status" value="1"/>
</dbReference>
<sequence>GAPPELCSALTGVFQLHMNHECHFINGTEKVRFLVRYIYNRVRYLMDDSDVGHYVGFTPAGEKQAQYFNSNPEWMERKRTAVDWFCRYWYKMFTPFLTERRVPPSPSQSLPVHSQ</sequence>
<organism evidence="4 5">
    <name type="scientific">Ploceus nigricollis</name>
    <dbReference type="NCBI Taxonomy" id="441696"/>
    <lineage>
        <taxon>Eukaryota</taxon>
        <taxon>Metazoa</taxon>
        <taxon>Chordata</taxon>
        <taxon>Craniata</taxon>
        <taxon>Vertebrata</taxon>
        <taxon>Euteleostomi</taxon>
        <taxon>Archelosauria</taxon>
        <taxon>Archosauria</taxon>
        <taxon>Dinosauria</taxon>
        <taxon>Saurischia</taxon>
        <taxon>Theropoda</taxon>
        <taxon>Coelurosauria</taxon>
        <taxon>Aves</taxon>
        <taxon>Neognathae</taxon>
        <taxon>Neoaves</taxon>
        <taxon>Telluraves</taxon>
        <taxon>Australaves</taxon>
        <taxon>Passeriformes</taxon>
        <taxon>Passeroidea</taxon>
        <taxon>Ploceidae</taxon>
        <taxon>Ploceinae</taxon>
        <taxon>Ploceus</taxon>
    </lineage>
</organism>
<dbReference type="PANTHER" id="PTHR19944">
    <property type="entry name" value="MHC CLASS II-RELATED"/>
    <property type="match status" value="1"/>
</dbReference>
<dbReference type="GO" id="GO:0006955">
    <property type="term" value="P:immune response"/>
    <property type="evidence" value="ECO:0007669"/>
    <property type="project" value="InterPro"/>
</dbReference>
<evidence type="ECO:0000256" key="1">
    <source>
        <dbReference type="ARBA" id="ARBA00023157"/>
    </source>
</evidence>
<proteinExistence type="predicted"/>
<dbReference type="InterPro" id="IPR050160">
    <property type="entry name" value="MHC/Immunoglobulin"/>
</dbReference>
<dbReference type="Proteomes" id="UP000539920">
    <property type="component" value="Unassembled WGS sequence"/>
</dbReference>
<dbReference type="InterPro" id="IPR000353">
    <property type="entry name" value="MHC_II_b_N"/>
</dbReference>
<keyword evidence="1" id="KW-1015">Disulfide bond</keyword>
<keyword evidence="2" id="KW-0325">Glycoprotein</keyword>
<dbReference type="PANTHER" id="PTHR19944:SF99">
    <property type="entry name" value="HLA CLASS II HISTOCOMPATIBILITY ANTIGEN, DRB1 BETA CHAIN"/>
    <property type="match status" value="1"/>
</dbReference>
<evidence type="ECO:0000256" key="2">
    <source>
        <dbReference type="ARBA" id="ARBA00023180"/>
    </source>
</evidence>
<accession>A0A7L0Z3X0</accession>
<dbReference type="Gene3D" id="3.10.320.10">
    <property type="entry name" value="Class II Histocompatibility Antigen, M Beta Chain, Chain B, domain 1"/>
    <property type="match status" value="1"/>
</dbReference>
<dbReference type="GO" id="GO:0042613">
    <property type="term" value="C:MHC class II protein complex"/>
    <property type="evidence" value="ECO:0007669"/>
    <property type="project" value="InterPro"/>
</dbReference>
<name>A0A7L0Z3X0_9PASE</name>
<dbReference type="AlphaFoldDB" id="A0A7L0Z3X0"/>
<evidence type="ECO:0000313" key="5">
    <source>
        <dbReference type="Proteomes" id="UP000539920"/>
    </source>
</evidence>
<reference evidence="4 5" key="1">
    <citation type="submission" date="2019-09" db="EMBL/GenBank/DDBJ databases">
        <title>Bird 10,000 Genomes (B10K) Project - Family phase.</title>
        <authorList>
            <person name="Zhang G."/>
        </authorList>
    </citation>
    <scope>NUCLEOTIDE SEQUENCE [LARGE SCALE GENOMIC DNA]</scope>
    <source>
        <strain evidence="4">B10K-DU-001-79</strain>
        <tissue evidence="4">Muscle</tissue>
    </source>
</reference>
<evidence type="ECO:0000259" key="3">
    <source>
        <dbReference type="SMART" id="SM00921"/>
    </source>
</evidence>
<feature type="non-terminal residue" evidence="4">
    <location>
        <position position="1"/>
    </location>
</feature>
<feature type="domain" description="MHC class II beta chain N-terminal" evidence="3">
    <location>
        <begin position="20"/>
        <end position="94"/>
    </location>
</feature>
<dbReference type="InterPro" id="IPR011162">
    <property type="entry name" value="MHC_I/II-like_Ag-recog"/>
</dbReference>
<dbReference type="InterPro" id="IPR014745">
    <property type="entry name" value="MHC_II_a/b_N"/>
</dbReference>
<protein>
    <submittedName>
        <fullName evidence="4">HB2L protein</fullName>
    </submittedName>
</protein>
<evidence type="ECO:0000313" key="4">
    <source>
        <dbReference type="EMBL" id="NXM21506.1"/>
    </source>
</evidence>
<dbReference type="Pfam" id="PF00969">
    <property type="entry name" value="MHC_II_beta"/>
    <property type="match status" value="1"/>
</dbReference>
<keyword evidence="5" id="KW-1185">Reference proteome</keyword>
<feature type="non-terminal residue" evidence="4">
    <location>
        <position position="115"/>
    </location>
</feature>